<name>A0ABV0Z2G2_9TELE</name>
<organism evidence="2 3">
    <name type="scientific">Ameca splendens</name>
    <dbReference type="NCBI Taxonomy" id="208324"/>
    <lineage>
        <taxon>Eukaryota</taxon>
        <taxon>Metazoa</taxon>
        <taxon>Chordata</taxon>
        <taxon>Craniata</taxon>
        <taxon>Vertebrata</taxon>
        <taxon>Euteleostomi</taxon>
        <taxon>Actinopterygii</taxon>
        <taxon>Neopterygii</taxon>
        <taxon>Teleostei</taxon>
        <taxon>Neoteleostei</taxon>
        <taxon>Acanthomorphata</taxon>
        <taxon>Ovalentaria</taxon>
        <taxon>Atherinomorphae</taxon>
        <taxon>Cyprinodontiformes</taxon>
        <taxon>Goodeidae</taxon>
        <taxon>Ameca</taxon>
    </lineage>
</organism>
<dbReference type="EMBL" id="JAHRIP010048724">
    <property type="protein sequence ID" value="MEQ2299957.1"/>
    <property type="molecule type" value="Genomic_DNA"/>
</dbReference>
<accession>A0ABV0Z2G2</accession>
<reference evidence="2 3" key="1">
    <citation type="submission" date="2021-06" db="EMBL/GenBank/DDBJ databases">
        <authorList>
            <person name="Palmer J.M."/>
        </authorList>
    </citation>
    <scope>NUCLEOTIDE SEQUENCE [LARGE SCALE GENOMIC DNA]</scope>
    <source>
        <strain evidence="2 3">AS_MEX2019</strain>
        <tissue evidence="2">Muscle</tissue>
    </source>
</reference>
<dbReference type="Proteomes" id="UP001469553">
    <property type="component" value="Unassembled WGS sequence"/>
</dbReference>
<gene>
    <name evidence="2" type="ORF">AMECASPLE_020411</name>
</gene>
<feature type="compositionally biased region" description="Low complexity" evidence="1">
    <location>
        <begin position="9"/>
        <end position="22"/>
    </location>
</feature>
<sequence>MGASILRDTQTSLSPDTSSSSSEEPKVFPGQPRDIVPPACPGTSPGPPPSGTFLEHLPREPSRRHRCPSHLDWLLLMWRSSGSTPSSSRIAEVLTLSLRERLATLEEPGGSSFQFHFSKF</sequence>
<protein>
    <submittedName>
        <fullName evidence="2">Uncharacterized protein</fullName>
    </submittedName>
</protein>
<comment type="caution">
    <text evidence="2">The sequence shown here is derived from an EMBL/GenBank/DDBJ whole genome shotgun (WGS) entry which is preliminary data.</text>
</comment>
<feature type="compositionally biased region" description="Pro residues" evidence="1">
    <location>
        <begin position="38"/>
        <end position="50"/>
    </location>
</feature>
<evidence type="ECO:0000313" key="3">
    <source>
        <dbReference type="Proteomes" id="UP001469553"/>
    </source>
</evidence>
<feature type="region of interest" description="Disordered" evidence="1">
    <location>
        <begin position="1"/>
        <end position="64"/>
    </location>
</feature>
<evidence type="ECO:0000313" key="2">
    <source>
        <dbReference type="EMBL" id="MEQ2299957.1"/>
    </source>
</evidence>
<evidence type="ECO:0000256" key="1">
    <source>
        <dbReference type="SAM" id="MobiDB-lite"/>
    </source>
</evidence>
<proteinExistence type="predicted"/>
<keyword evidence="3" id="KW-1185">Reference proteome</keyword>